<comment type="function">
    <text evidence="1 10">Responsible for preventing unproductive conjugation between bacteria carrying like plasmids.</text>
</comment>
<dbReference type="Pfam" id="PF05818">
    <property type="entry name" value="TraT"/>
    <property type="match status" value="1"/>
</dbReference>
<keyword evidence="8" id="KW-0564">Palmitate</keyword>
<gene>
    <name evidence="11" type="primary">ylpA</name>
    <name evidence="11" type="ORF">TPER_HE00385</name>
</gene>
<dbReference type="GO" id="GO:0009279">
    <property type="term" value="C:cell outer membrane"/>
    <property type="evidence" value="ECO:0007669"/>
    <property type="project" value="UniProtKB-SubCell"/>
</dbReference>
<dbReference type="Proteomes" id="UP000095477">
    <property type="component" value="Chromosome I"/>
</dbReference>
<keyword evidence="5 10" id="KW-0732">Signal</keyword>
<evidence type="ECO:0000256" key="1">
    <source>
        <dbReference type="ARBA" id="ARBA00002068"/>
    </source>
</evidence>
<proteinExistence type="inferred from homology"/>
<comment type="similarity">
    <text evidence="3 10">Belongs to the TraT lipoprotein family.</text>
</comment>
<dbReference type="KEGG" id="hed:TPER_HE00385"/>
<feature type="chain" id="PRO_5019883179" description="TraT complement resistance protein" evidence="10">
    <location>
        <begin position="24"/>
        <end position="248"/>
    </location>
</feature>
<sequence length="248" mass="26832" precursor="true">MINKSIVAALVISIMLFLSGCSAMNTAIKKRNLEVKTKMSETIFLEPSSNRTVYLQIKNTSDKDMSALQSKISHALRMKGYKIVKMPSTAHYWIQANVLKADKIELRDAQGCLQSGFESSSSLTGMAIGAGIAGYNNNSIGAVLGVGLVAGLAGTVADALIEDINYTMITDVQIAERIINCTKVQTLNKTTLRQGALGNKVHTSIETGNQHNKYQTRIVSIANKVNLKFDEAKPVLEDQLAQSIVGLL</sequence>
<evidence type="ECO:0000256" key="4">
    <source>
        <dbReference type="ARBA" id="ARBA00015578"/>
    </source>
</evidence>
<dbReference type="AlphaFoldDB" id="A0A143WUM0"/>
<dbReference type="PROSITE" id="PS51257">
    <property type="entry name" value="PROKAR_LIPOPROTEIN"/>
    <property type="match status" value="1"/>
</dbReference>
<evidence type="ECO:0000256" key="9">
    <source>
        <dbReference type="ARBA" id="ARBA00023288"/>
    </source>
</evidence>
<dbReference type="PATRIC" id="fig|1778263.3.peg.383"/>
<evidence type="ECO:0000256" key="10">
    <source>
        <dbReference type="PIRNR" id="PIRNR002859"/>
    </source>
</evidence>
<protein>
    <recommendedName>
        <fullName evidence="4 10">TraT complement resistance protein</fullName>
    </recommendedName>
</protein>
<accession>A0A143WUM0</accession>
<keyword evidence="9 11" id="KW-0449">Lipoprotein</keyword>
<dbReference type="InterPro" id="IPR008874">
    <property type="entry name" value="TraT_complement-R"/>
</dbReference>
<evidence type="ECO:0000256" key="5">
    <source>
        <dbReference type="ARBA" id="ARBA00022729"/>
    </source>
</evidence>
<organism evidence="11 12">
    <name type="scientific">Candidatus Hoaglandella endobia</name>
    <dbReference type="NCBI Taxonomy" id="1778263"/>
    <lineage>
        <taxon>Bacteria</taxon>
        <taxon>Pseudomonadati</taxon>
        <taxon>Pseudomonadota</taxon>
        <taxon>Gammaproteobacteria</taxon>
        <taxon>Enterobacterales</taxon>
        <taxon>Enterobacteriaceae</taxon>
        <taxon>Candidatus Hoaglandella</taxon>
    </lineage>
</organism>
<evidence type="ECO:0000313" key="11">
    <source>
        <dbReference type="EMBL" id="CUX97302.1"/>
    </source>
</evidence>
<dbReference type="PIRSF" id="PIRSF002859">
    <property type="entry name" value="Lipo_traT"/>
    <property type="match status" value="1"/>
</dbReference>
<keyword evidence="6 10" id="KW-0184">Conjugation</keyword>
<feature type="signal peptide" evidence="10">
    <location>
        <begin position="1"/>
        <end position="23"/>
    </location>
</feature>
<dbReference type="EMBL" id="LN999835">
    <property type="protein sequence ID" value="CUX97302.1"/>
    <property type="molecule type" value="Genomic_DNA"/>
</dbReference>
<evidence type="ECO:0000256" key="3">
    <source>
        <dbReference type="ARBA" id="ARBA00009900"/>
    </source>
</evidence>
<name>A0A143WUM0_9ENTR</name>
<comment type="subcellular location">
    <subcellularLocation>
        <location evidence="2">Cell outer membrane</location>
        <topology evidence="2">Lipid-anchor</topology>
    </subcellularLocation>
</comment>
<evidence type="ECO:0000256" key="7">
    <source>
        <dbReference type="ARBA" id="ARBA00023136"/>
    </source>
</evidence>
<keyword evidence="10" id="KW-0998">Cell outer membrane</keyword>
<evidence type="ECO:0000256" key="2">
    <source>
        <dbReference type="ARBA" id="ARBA00004459"/>
    </source>
</evidence>
<keyword evidence="7 10" id="KW-0472">Membrane</keyword>
<evidence type="ECO:0000313" key="12">
    <source>
        <dbReference type="Proteomes" id="UP000095477"/>
    </source>
</evidence>
<keyword evidence="12" id="KW-1185">Reference proteome</keyword>
<evidence type="ECO:0000256" key="6">
    <source>
        <dbReference type="ARBA" id="ARBA00022971"/>
    </source>
</evidence>
<evidence type="ECO:0000256" key="8">
    <source>
        <dbReference type="ARBA" id="ARBA00023139"/>
    </source>
</evidence>
<reference evidence="12" key="1">
    <citation type="submission" date="2016-01" db="EMBL/GenBank/DDBJ databases">
        <authorList>
            <person name="Husnik F."/>
        </authorList>
    </citation>
    <scope>NUCLEOTIDE SEQUENCE [LARGE SCALE GENOMIC DNA]</scope>
</reference>